<proteinExistence type="inferred from homology"/>
<dbReference type="Proteomes" id="UP000242320">
    <property type="component" value="Unassembled WGS sequence"/>
</dbReference>
<accession>A0A1X2KID5</accession>
<dbReference type="AlphaFoldDB" id="A0A1X2KID5"/>
<dbReference type="OrthoDB" id="9793302at2"/>
<protein>
    <submittedName>
        <fullName evidence="6">Uncharacterized protein</fullName>
    </submittedName>
</protein>
<gene>
    <name evidence="6" type="ORF">B8W69_28710</name>
</gene>
<dbReference type="EMBL" id="NCXM01000053">
    <property type="protein sequence ID" value="OSC21198.1"/>
    <property type="molecule type" value="Genomic_DNA"/>
</dbReference>
<organism evidence="6 7">
    <name type="scientific">Mycolicibacterium vulneris</name>
    <dbReference type="NCBI Taxonomy" id="547163"/>
    <lineage>
        <taxon>Bacteria</taxon>
        <taxon>Bacillati</taxon>
        <taxon>Actinomycetota</taxon>
        <taxon>Actinomycetes</taxon>
        <taxon>Mycobacteriales</taxon>
        <taxon>Mycobacteriaceae</taxon>
        <taxon>Mycolicibacterium</taxon>
    </lineage>
</organism>
<evidence type="ECO:0000313" key="7">
    <source>
        <dbReference type="Proteomes" id="UP000242320"/>
    </source>
</evidence>
<reference evidence="6 7" key="1">
    <citation type="submission" date="2017-04" db="EMBL/GenBank/DDBJ databases">
        <title>The new phylogeny of genus Mycobacterium.</title>
        <authorList>
            <person name="Tortoli E."/>
            <person name="Trovato A."/>
            <person name="Cirillo D.M."/>
        </authorList>
    </citation>
    <scope>NUCLEOTIDE SEQUENCE [LARGE SCALE GENOMIC DNA]</scope>
    <source>
        <strain evidence="6 7">DSM 45247</strain>
    </source>
</reference>
<dbReference type="Pfam" id="PF00872">
    <property type="entry name" value="Transposase_mut"/>
    <property type="match status" value="1"/>
</dbReference>
<evidence type="ECO:0000313" key="6">
    <source>
        <dbReference type="EMBL" id="OSC21198.1"/>
    </source>
</evidence>
<keyword evidence="5" id="KW-0233">DNA recombination</keyword>
<keyword evidence="3" id="KW-0815">Transposition</keyword>
<name>A0A1X2KID5_9MYCO</name>
<evidence type="ECO:0000256" key="3">
    <source>
        <dbReference type="ARBA" id="ARBA00022578"/>
    </source>
</evidence>
<evidence type="ECO:0000256" key="1">
    <source>
        <dbReference type="ARBA" id="ARBA00002190"/>
    </source>
</evidence>
<sequence>MAGQYNRIVDALSHKLPMIADDLEAPRSGLLAFEDLPKQIWRQPWPNNPQERLNENRPRTDAVDIFPATALIRLVGAVLANNTRLDRIPPPQPGRSQEITR</sequence>
<keyword evidence="7" id="KW-1185">Reference proteome</keyword>
<comment type="function">
    <text evidence="1">Required for the transposition of the insertion element.</text>
</comment>
<evidence type="ECO:0000256" key="4">
    <source>
        <dbReference type="ARBA" id="ARBA00023125"/>
    </source>
</evidence>
<dbReference type="InterPro" id="IPR001207">
    <property type="entry name" value="Transposase_mutator"/>
</dbReference>
<dbReference type="GO" id="GO:0004803">
    <property type="term" value="F:transposase activity"/>
    <property type="evidence" value="ECO:0007669"/>
    <property type="project" value="InterPro"/>
</dbReference>
<keyword evidence="4" id="KW-0238">DNA-binding</keyword>
<evidence type="ECO:0000256" key="5">
    <source>
        <dbReference type="ARBA" id="ARBA00023172"/>
    </source>
</evidence>
<comment type="similarity">
    <text evidence="2">Belongs to the transposase mutator family.</text>
</comment>
<evidence type="ECO:0000256" key="2">
    <source>
        <dbReference type="ARBA" id="ARBA00010961"/>
    </source>
</evidence>
<comment type="caution">
    <text evidence="6">The sequence shown here is derived from an EMBL/GenBank/DDBJ whole genome shotgun (WGS) entry which is preliminary data.</text>
</comment>
<dbReference type="GO" id="GO:0006313">
    <property type="term" value="P:DNA transposition"/>
    <property type="evidence" value="ECO:0007669"/>
    <property type="project" value="InterPro"/>
</dbReference>
<dbReference type="GO" id="GO:0003677">
    <property type="term" value="F:DNA binding"/>
    <property type="evidence" value="ECO:0007669"/>
    <property type="project" value="UniProtKB-KW"/>
</dbReference>